<feature type="domain" description="B12-binding N-terminal" evidence="29">
    <location>
        <begin position="660"/>
        <end position="754"/>
    </location>
</feature>
<dbReference type="SMART" id="SM01018">
    <property type="entry name" value="B12-binding_2"/>
    <property type="match status" value="1"/>
</dbReference>
<feature type="binding site" evidence="23">
    <location>
        <position position="704"/>
    </location>
    <ligand>
        <name>methylcob(III)alamin</name>
        <dbReference type="ChEBI" id="CHEBI:28115"/>
    </ligand>
</feature>
<dbReference type="InterPro" id="IPR006158">
    <property type="entry name" value="Cobalamin-bd"/>
</dbReference>
<reference evidence="30 31" key="1">
    <citation type="submission" date="2011-02" db="EMBL/GenBank/DDBJ databases">
        <title>The complete sequence of plasmid1 of Deinococcus proteolyticus DSM 20540.</title>
        <authorList>
            <consortium name="US DOE Joint Genome Institute (JGI-PGF)"/>
            <person name="Lucas S."/>
            <person name="Copeland A."/>
            <person name="Lapidus A."/>
            <person name="Bruce D."/>
            <person name="Goodwin L."/>
            <person name="Pitluck S."/>
            <person name="Kyrpides N."/>
            <person name="Mavromatis K."/>
            <person name="Pagani I."/>
            <person name="Ivanova N."/>
            <person name="Ovchinnikova G."/>
            <person name="Zeytun A."/>
            <person name="Detter J.C."/>
            <person name="Han C."/>
            <person name="Land M."/>
            <person name="Hauser L."/>
            <person name="Markowitz V."/>
            <person name="Cheng J.-F."/>
            <person name="Hugenholtz P."/>
            <person name="Woyke T."/>
            <person name="Wu D."/>
            <person name="Pukall R."/>
            <person name="Steenblock K."/>
            <person name="Brambilla E."/>
            <person name="Klenk H.-P."/>
            <person name="Eisen J.A."/>
        </authorList>
    </citation>
    <scope>NUCLEOTIDE SEQUENCE [LARGE SCALE GENOMIC DNA]</scope>
    <source>
        <strain evidence="31">ATCC 35074 / DSM 20540 / JCM 6276 / NBRC 101906 / NCIMB 13154 / VKM Ac-1939 / CCM 2703 / MRP</strain>
        <plasmid evidence="31">Plasmid pDEIPR01</plasmid>
    </source>
</reference>
<dbReference type="Pfam" id="PF02965">
    <property type="entry name" value="Met_synt_B12"/>
    <property type="match status" value="1"/>
</dbReference>
<dbReference type="GO" id="GO:0046653">
    <property type="term" value="P:tetrahydrofolate metabolic process"/>
    <property type="evidence" value="ECO:0007669"/>
    <property type="project" value="TreeGrafter"/>
</dbReference>
<dbReference type="InterPro" id="IPR003759">
    <property type="entry name" value="Cbl-bd_cap"/>
</dbReference>
<evidence type="ECO:0000256" key="7">
    <source>
        <dbReference type="ARBA" id="ARBA00013998"/>
    </source>
</evidence>
<dbReference type="InterPro" id="IPR003726">
    <property type="entry name" value="HCY_dom"/>
</dbReference>
<feature type="domain" description="AdoMet activation" evidence="27">
    <location>
        <begin position="910"/>
        <end position="1232"/>
    </location>
</feature>
<evidence type="ECO:0000259" key="27">
    <source>
        <dbReference type="PROSITE" id="PS50974"/>
    </source>
</evidence>
<dbReference type="FunFam" id="3.20.20.330:FF:000001">
    <property type="entry name" value="Methionine synthase"/>
    <property type="match status" value="1"/>
</dbReference>
<evidence type="ECO:0000259" key="29">
    <source>
        <dbReference type="PROSITE" id="PS51337"/>
    </source>
</evidence>
<dbReference type="InterPro" id="IPR004223">
    <property type="entry name" value="VitB12-dep_Met_synth_activ_dom"/>
</dbReference>
<dbReference type="InterPro" id="IPR036589">
    <property type="entry name" value="HCY_dom_sf"/>
</dbReference>
<dbReference type="EMBL" id="CP002537">
    <property type="protein sequence ID" value="ADY27403.1"/>
    <property type="molecule type" value="Genomic_DNA"/>
</dbReference>
<keyword evidence="9 21" id="KW-0028">Amino-acid biosynthesis</keyword>
<dbReference type="HOGENOM" id="CLU_004914_4_0_0"/>
<keyword evidence="10 21" id="KW-0846">Cobalamin</keyword>
<dbReference type="SUPFAM" id="SSF82282">
    <property type="entry name" value="Homocysteine S-methyltransferase"/>
    <property type="match status" value="1"/>
</dbReference>
<comment type="catalytic activity">
    <reaction evidence="1 21">
        <text>(6S)-5-methyl-5,6,7,8-tetrahydrofolate + L-homocysteine = (6S)-5,6,7,8-tetrahydrofolate + L-methionine</text>
        <dbReference type="Rhea" id="RHEA:11172"/>
        <dbReference type="ChEBI" id="CHEBI:18608"/>
        <dbReference type="ChEBI" id="CHEBI:57453"/>
        <dbReference type="ChEBI" id="CHEBI:57844"/>
        <dbReference type="ChEBI" id="CHEBI:58199"/>
        <dbReference type="EC" id="2.1.1.13"/>
    </reaction>
</comment>
<dbReference type="OrthoDB" id="9803687at2"/>
<accession>F0RPU7</accession>
<feature type="binding site" evidence="22 24">
    <location>
        <position position="261"/>
    </location>
    <ligand>
        <name>Zn(2+)</name>
        <dbReference type="ChEBI" id="CHEBI:29105"/>
    </ligand>
</feature>
<keyword evidence="11 21" id="KW-0808">Transferase</keyword>
<keyword evidence="16 21" id="KW-0486">Methionine biosynthesis</keyword>
<feature type="binding site" evidence="22 24">
    <location>
        <position position="324"/>
    </location>
    <ligand>
        <name>Zn(2+)</name>
        <dbReference type="ChEBI" id="CHEBI:29105"/>
    </ligand>
</feature>
<dbReference type="InterPro" id="IPR036724">
    <property type="entry name" value="Cobalamin-bd_sf"/>
</dbReference>
<keyword evidence="12 21" id="KW-0949">S-adenosyl-L-methionine</keyword>
<dbReference type="CDD" id="cd02069">
    <property type="entry name" value="methionine_synthase_B12_BD"/>
    <property type="match status" value="1"/>
</dbReference>
<dbReference type="FunFam" id="3.20.20.20:FF:000002">
    <property type="entry name" value="Methionine synthase"/>
    <property type="match status" value="1"/>
</dbReference>
<name>F0RPU7_DEIPM</name>
<dbReference type="Gene3D" id="1.10.1240.10">
    <property type="entry name" value="Methionine synthase domain"/>
    <property type="match status" value="1"/>
</dbReference>
<evidence type="ECO:0000313" key="30">
    <source>
        <dbReference type="EMBL" id="ADY27403.1"/>
    </source>
</evidence>
<evidence type="ECO:0000256" key="24">
    <source>
        <dbReference type="PROSITE-ProRule" id="PRU00333"/>
    </source>
</evidence>
<evidence type="ECO:0000256" key="2">
    <source>
        <dbReference type="ARBA" id="ARBA00001947"/>
    </source>
</evidence>
<gene>
    <name evidence="30" type="ordered locus">Deipr_2277</name>
</gene>
<dbReference type="Proteomes" id="UP000007718">
    <property type="component" value="Plasmid pDEIPR01"/>
</dbReference>
<dbReference type="SUPFAM" id="SSF56507">
    <property type="entry name" value="Methionine synthase activation domain-like"/>
    <property type="match status" value="1"/>
</dbReference>
<dbReference type="InterPro" id="IPR037010">
    <property type="entry name" value="VitB12-dep_Met_synth_activ_sf"/>
</dbReference>
<dbReference type="InterPro" id="IPR011005">
    <property type="entry name" value="Dihydropteroate_synth-like_sf"/>
</dbReference>
<dbReference type="Pfam" id="PF02607">
    <property type="entry name" value="B12-binding_2"/>
    <property type="match status" value="1"/>
</dbReference>
<dbReference type="GO" id="GO:0008705">
    <property type="term" value="F:methionine synthase activity"/>
    <property type="evidence" value="ECO:0007669"/>
    <property type="project" value="UniProtKB-UniRule"/>
</dbReference>
<evidence type="ECO:0000256" key="12">
    <source>
        <dbReference type="ARBA" id="ARBA00022691"/>
    </source>
</evidence>
<feature type="binding site" evidence="23">
    <location>
        <begin position="766"/>
        <end position="770"/>
    </location>
    <ligand>
        <name>methylcob(III)alamin</name>
        <dbReference type="ChEBI" id="CHEBI:28115"/>
    </ligand>
</feature>
<dbReference type="InterPro" id="IPR033706">
    <property type="entry name" value="Met_synthase_B12-bd"/>
</dbReference>
<organism evidence="30 31">
    <name type="scientific">Deinococcus proteolyticus (strain ATCC 35074 / DSM 20540 / JCM 6276 / NBRC 101906 / NCIMB 13154 / VKM Ac-1939 / CCM 2703 / MRP)</name>
    <dbReference type="NCBI Taxonomy" id="693977"/>
    <lineage>
        <taxon>Bacteria</taxon>
        <taxon>Thermotogati</taxon>
        <taxon>Deinococcota</taxon>
        <taxon>Deinococci</taxon>
        <taxon>Deinococcales</taxon>
        <taxon>Deinococcaceae</taxon>
        <taxon>Deinococcus</taxon>
    </lineage>
</organism>
<feature type="binding site" evidence="23">
    <location>
        <position position="875"/>
    </location>
    <ligand>
        <name>methylcob(III)alamin</name>
        <dbReference type="ChEBI" id="CHEBI:28115"/>
    </ligand>
</feature>
<dbReference type="NCBIfam" id="NF007024">
    <property type="entry name" value="PRK09490.1"/>
    <property type="match status" value="1"/>
</dbReference>
<evidence type="ECO:0000256" key="6">
    <source>
        <dbReference type="ARBA" id="ARBA00012032"/>
    </source>
</evidence>
<dbReference type="EC" id="2.1.1.13" evidence="6 20"/>
<dbReference type="InterPro" id="IPR050554">
    <property type="entry name" value="Met_Synthase/Corrinoid"/>
</dbReference>
<feature type="domain" description="B12-binding" evidence="28">
    <location>
        <begin position="756"/>
        <end position="897"/>
    </location>
</feature>
<dbReference type="Pfam" id="PF02310">
    <property type="entry name" value="B12-binding"/>
    <property type="match status" value="1"/>
</dbReference>
<evidence type="ECO:0000256" key="5">
    <source>
        <dbReference type="ARBA" id="ARBA00010398"/>
    </source>
</evidence>
<evidence type="ECO:0000256" key="17">
    <source>
        <dbReference type="ARBA" id="ARBA00023285"/>
    </source>
</evidence>
<dbReference type="KEGG" id="dpt:Deipr_2277"/>
<comment type="function">
    <text evidence="18 21">Catalyzes the transfer of a methyl group from methyl-cobalamin to homocysteine, yielding enzyme-bound cob(I)alamin and methionine. Subsequently, remethylates the cofactor using methyltetrahydrofolate.</text>
</comment>
<evidence type="ECO:0000256" key="11">
    <source>
        <dbReference type="ARBA" id="ARBA00022679"/>
    </source>
</evidence>
<keyword evidence="17 21" id="KW-0170">Cobalt</keyword>
<keyword evidence="14" id="KW-0677">Repeat</keyword>
<keyword evidence="15 21" id="KW-0862">Zinc</keyword>
<dbReference type="Pfam" id="PF02574">
    <property type="entry name" value="S-methyl_trans"/>
    <property type="match status" value="1"/>
</dbReference>
<dbReference type="InterPro" id="IPR011822">
    <property type="entry name" value="MetH"/>
</dbReference>
<feature type="binding site" evidence="23">
    <location>
        <position position="958"/>
    </location>
    <ligand>
        <name>S-adenosyl-L-methionine</name>
        <dbReference type="ChEBI" id="CHEBI:59789"/>
    </ligand>
</feature>
<evidence type="ECO:0000256" key="8">
    <source>
        <dbReference type="ARBA" id="ARBA00022603"/>
    </source>
</evidence>
<evidence type="ECO:0000259" key="26">
    <source>
        <dbReference type="PROSITE" id="PS50972"/>
    </source>
</evidence>
<dbReference type="Gene3D" id="1.10.288.10">
    <property type="entry name" value="Cobalamin-dependent Methionine Synthase, domain 2"/>
    <property type="match status" value="1"/>
</dbReference>
<dbReference type="SUPFAM" id="SSF51717">
    <property type="entry name" value="Dihydropteroate synthetase-like"/>
    <property type="match status" value="1"/>
</dbReference>
<evidence type="ECO:0000259" key="28">
    <source>
        <dbReference type="PROSITE" id="PS51332"/>
    </source>
</evidence>
<dbReference type="CDD" id="cd00740">
    <property type="entry name" value="MeTr"/>
    <property type="match status" value="1"/>
</dbReference>
<evidence type="ECO:0000256" key="18">
    <source>
        <dbReference type="ARBA" id="ARBA00025552"/>
    </source>
</evidence>
<evidence type="ECO:0000259" key="25">
    <source>
        <dbReference type="PROSITE" id="PS50970"/>
    </source>
</evidence>
<evidence type="ECO:0000256" key="21">
    <source>
        <dbReference type="PIRNR" id="PIRNR000381"/>
    </source>
</evidence>
<evidence type="ECO:0000256" key="22">
    <source>
        <dbReference type="PIRSR" id="PIRSR000381-1"/>
    </source>
</evidence>
<dbReference type="RefSeq" id="WP_013623135.1">
    <property type="nucleotide sequence ID" value="NC_015169.1"/>
</dbReference>
<feature type="binding site" evidence="23">
    <location>
        <position position="818"/>
    </location>
    <ligand>
        <name>methylcob(III)alamin</name>
        <dbReference type="ChEBI" id="CHEBI:28115"/>
    </ligand>
</feature>
<evidence type="ECO:0000256" key="10">
    <source>
        <dbReference type="ARBA" id="ARBA00022628"/>
    </source>
</evidence>
<dbReference type="GO" id="GO:0005829">
    <property type="term" value="C:cytosol"/>
    <property type="evidence" value="ECO:0007669"/>
    <property type="project" value="TreeGrafter"/>
</dbReference>
<comment type="pathway">
    <text evidence="4 21">Amino-acid biosynthesis; L-methionine biosynthesis via de novo pathway; L-methionine from L-homocysteine (MetH route): step 1/1.</text>
</comment>
<evidence type="ECO:0000256" key="16">
    <source>
        <dbReference type="ARBA" id="ARBA00023167"/>
    </source>
</evidence>
<dbReference type="FunFam" id="1.10.1240.10:FF:000001">
    <property type="entry name" value="Methionine synthase"/>
    <property type="match status" value="1"/>
</dbReference>
<dbReference type="UniPathway" id="UPA00051">
    <property type="reaction ID" value="UER00081"/>
</dbReference>
<dbReference type="InterPro" id="IPR036594">
    <property type="entry name" value="Meth_synthase_dom"/>
</dbReference>
<keyword evidence="30" id="KW-0614">Plasmid</keyword>
<dbReference type="PANTHER" id="PTHR45833:SF1">
    <property type="entry name" value="METHIONINE SYNTHASE"/>
    <property type="match status" value="1"/>
</dbReference>
<evidence type="ECO:0000256" key="19">
    <source>
        <dbReference type="ARBA" id="ARBA00031040"/>
    </source>
</evidence>
<dbReference type="SUPFAM" id="SSF52242">
    <property type="entry name" value="Cobalamin (vitamin B12)-binding domain"/>
    <property type="match status" value="1"/>
</dbReference>
<feature type="domain" description="Hcy-binding" evidence="25">
    <location>
        <begin position="21"/>
        <end position="339"/>
    </location>
</feature>
<comment type="cofactor">
    <cofactor evidence="3 21 22">
        <name>methylcob(III)alamin</name>
        <dbReference type="ChEBI" id="CHEBI:28115"/>
    </cofactor>
</comment>
<dbReference type="GO" id="GO:0050667">
    <property type="term" value="P:homocysteine metabolic process"/>
    <property type="evidence" value="ECO:0007669"/>
    <property type="project" value="TreeGrafter"/>
</dbReference>
<dbReference type="PROSITE" id="PS51332">
    <property type="entry name" value="B12_BINDING"/>
    <property type="match status" value="1"/>
</dbReference>
<feature type="binding site" evidence="23">
    <location>
        <position position="814"/>
    </location>
    <ligand>
        <name>methylcob(III)alamin</name>
        <dbReference type="ChEBI" id="CHEBI:28115"/>
    </ligand>
</feature>
<keyword evidence="8 21" id="KW-0489">Methyltransferase</keyword>
<dbReference type="Gene3D" id="3.40.50.280">
    <property type="entry name" value="Cobalamin-binding domain"/>
    <property type="match status" value="1"/>
</dbReference>
<dbReference type="GO" id="GO:0008270">
    <property type="term" value="F:zinc ion binding"/>
    <property type="evidence" value="ECO:0007669"/>
    <property type="project" value="UniProtKB-UniRule"/>
</dbReference>
<dbReference type="Gene3D" id="3.20.20.330">
    <property type="entry name" value="Homocysteine-binding-like domain"/>
    <property type="match status" value="1"/>
</dbReference>
<dbReference type="GO" id="GO:0031419">
    <property type="term" value="F:cobalamin binding"/>
    <property type="evidence" value="ECO:0007669"/>
    <property type="project" value="UniProtKB-UniRule"/>
</dbReference>
<dbReference type="SUPFAM" id="SSF47644">
    <property type="entry name" value="Methionine synthase domain"/>
    <property type="match status" value="1"/>
</dbReference>
<keyword evidence="31" id="KW-1185">Reference proteome</keyword>
<dbReference type="PROSITE" id="PS50974">
    <property type="entry name" value="ADOMET_ACTIVATION"/>
    <property type="match status" value="1"/>
</dbReference>
<evidence type="ECO:0000256" key="1">
    <source>
        <dbReference type="ARBA" id="ARBA00001700"/>
    </source>
</evidence>
<evidence type="ECO:0000256" key="20">
    <source>
        <dbReference type="NCBIfam" id="TIGR02082"/>
    </source>
</evidence>
<feature type="binding site" evidence="23">
    <location>
        <position position="1142"/>
    </location>
    <ligand>
        <name>S-adenosyl-L-methionine</name>
        <dbReference type="ChEBI" id="CHEBI:59789"/>
    </ligand>
</feature>
<feature type="binding site" description="axial binding residue" evidence="22">
    <location>
        <position position="769"/>
    </location>
    <ligand>
        <name>methylcob(III)alamin</name>
        <dbReference type="ChEBI" id="CHEBI:28115"/>
    </ligand>
    <ligandPart>
        <name>Co</name>
        <dbReference type="ChEBI" id="CHEBI:27638"/>
    </ligandPart>
</feature>
<comment type="similarity">
    <text evidence="5">Belongs to the vitamin-B12 dependent methionine synthase family.</text>
</comment>
<dbReference type="PROSITE" id="PS50970">
    <property type="entry name" value="HCY"/>
    <property type="match status" value="1"/>
</dbReference>
<evidence type="ECO:0000256" key="14">
    <source>
        <dbReference type="ARBA" id="ARBA00022737"/>
    </source>
</evidence>
<dbReference type="PANTHER" id="PTHR45833">
    <property type="entry name" value="METHIONINE SYNTHASE"/>
    <property type="match status" value="1"/>
</dbReference>
<proteinExistence type="inferred from homology"/>
<evidence type="ECO:0000256" key="13">
    <source>
        <dbReference type="ARBA" id="ARBA00022723"/>
    </source>
</evidence>
<dbReference type="PIRSF" id="PIRSF000381">
    <property type="entry name" value="MetH"/>
    <property type="match status" value="1"/>
</dbReference>
<dbReference type="Gene3D" id="3.20.20.20">
    <property type="entry name" value="Dihydropteroate synthase-like"/>
    <property type="match status" value="1"/>
</dbReference>
<comment type="domain">
    <text evidence="21">Modular enzyme with four functionally distinct domains. The isolated Hcy-binding domain catalyzes methyl transfer from free methylcobalamin to homocysteine. The Hcy-binding domain in association with the pterin-binding domain catalyzes the methylation of cob(I)alamin by methyltetrahydrofolate and the methylation of homocysteine. The B12-binding domain binds the cofactor. The AdoMet activation domain binds S-adenosyl-L-methionine. Under aerobic conditions cob(I)alamin can be converted to inactive cob(II)alamin. Reductive methylation by S-adenosyl-L-methionine and flavodoxin regenerates methylcobalamin.</text>
</comment>
<geneLocation type="plasmid" evidence="30 31">
    <name>pDEIPR01</name>
</geneLocation>
<dbReference type="AlphaFoldDB" id="F0RPU7"/>
<dbReference type="InterPro" id="IPR000489">
    <property type="entry name" value="Pterin-binding_dom"/>
</dbReference>
<dbReference type="GO" id="GO:0032259">
    <property type="term" value="P:methylation"/>
    <property type="evidence" value="ECO:0007669"/>
    <property type="project" value="UniProtKB-KW"/>
</dbReference>
<evidence type="ECO:0000256" key="15">
    <source>
        <dbReference type="ARBA" id="ARBA00022833"/>
    </source>
</evidence>
<feature type="domain" description="Pterin-binding" evidence="26">
    <location>
        <begin position="370"/>
        <end position="630"/>
    </location>
</feature>
<keyword evidence="13 21" id="KW-0479">Metal-binding</keyword>
<dbReference type="PROSITE" id="PS50972">
    <property type="entry name" value="PTERIN_BINDING"/>
    <property type="match status" value="1"/>
</dbReference>
<protein>
    <recommendedName>
        <fullName evidence="7 20">Methionine synthase</fullName>
        <ecNumber evidence="6 20">2.1.1.13</ecNumber>
    </recommendedName>
    <alternativeName>
        <fullName evidence="19 21">5-methyltetrahydrofolate--homocysteine methyltransferase</fullName>
    </alternativeName>
</protein>
<dbReference type="NCBIfam" id="TIGR02082">
    <property type="entry name" value="metH"/>
    <property type="match status" value="1"/>
</dbReference>
<dbReference type="Pfam" id="PF00809">
    <property type="entry name" value="Pterin_bind"/>
    <property type="match status" value="1"/>
</dbReference>
<evidence type="ECO:0000256" key="9">
    <source>
        <dbReference type="ARBA" id="ARBA00022605"/>
    </source>
</evidence>
<evidence type="ECO:0000256" key="23">
    <source>
        <dbReference type="PIRSR" id="PIRSR000381-2"/>
    </source>
</evidence>
<feature type="binding site" evidence="23">
    <location>
        <begin position="1197"/>
        <end position="1198"/>
    </location>
    <ligand>
        <name>S-adenosyl-L-methionine</name>
        <dbReference type="ChEBI" id="CHEBI:59789"/>
    </ligand>
</feature>
<dbReference type="PROSITE" id="PS51337">
    <property type="entry name" value="B12_BINDING_NTER"/>
    <property type="match status" value="1"/>
</dbReference>
<evidence type="ECO:0000256" key="4">
    <source>
        <dbReference type="ARBA" id="ARBA00005178"/>
    </source>
</evidence>
<sequence length="1232" mass="134416">MTYTPPTPAQPPLTAQPSLAAHPLHRALQERILILDGAMGTMIQRHRLTEADFRGERLRDHPLPLQGANDLLTLTQPQLIEEIHAAYFGAGADIAETNTFSSSRLGLAEYGVDDLIYELNVQGARLARRAAERYSTPERPRWVAGAIGPTNRTASMSPDVNRPGFRAVTFDELVSSYSEQIHGLLDGGVDALLIETVFDTLNAKAALYAAEEVFGQQGRQVPIMVSGTITDASGRTLSGQTLGAFLASISHLPLLSVGLNCALGPAELRGHVQELSASTPFFTSAYPNAGLPNALGGYDETPQTMLDVMDEWLEQGWVNIVGGCCGTTPEHIRAFAAAAQRRSPRVPPHPSGLPTYAGLEVLTLRPESNFLNVGERTNVTGSRRFLRLIRDRQFDEALDVAREQVEGGAQMIDINMDEAMLDSQEAMVEFLNLIASEPDIARVPIMLDSSRFSVIEAGLKRVQGKAVVNSISLKEGEAEFLRQAGVLRRYGAAAVVMAFDEQGQADTLERRIAICQRAYTLLTAHGFPPQDIIFDPNIFPVGTGIPEHDRYALDFFEAARWIKANLPGALVSGGVSNVSFSFRGNSAVREAMNAAFLYHARQAGMDMGIVNPSTLEVYSEIEPELLERVEDVLLARRPDATERLLEYSEHVAGGAAKKERDLSWREQPVAKRLEHALVRGITEFIVEDAEAARLELGGALKVIEGPLMDGMNVVGDLFGSGKMFLPQVVKSARVMKQAVAHLEPYLQEGQGQRQSAGRVVLATVKGDVHDIGKNIVGVVLACNGFEVHDLGVMVPAERILDEAERLQADIIGLSGLITPSLDEMVGVAEEMQRRGLGARSGGLPLLIGGATTSRVHTAVKIAPQYGGLTVHVLDASRSVGVTARAISEQERPGLAEEVAEQYAKAREQFAQRGERRQILPLAQARAGAPQLSYAPVRPSFLGERPVTFNLKDLLPFIDWTPFFIGWELAGRFPQILDDEVVGEQARSLYTDAQQALRDLVEGGRLEARGVVGFWPAERRGDDVQLFTDDTRREEGATLHTLRQQGQQREGRPNRALADFVAPSGDYIGGFAVGIHGAEEIIAGHKARHDDYAAIMTGLLADRLAEAFAEALHRQVRRELWGYAPDEELSNDDLIRERYQGIRPAPGYPACPDHTEKGTLFRLLNARELAGLDLTESYAMTPPSAVSGLYFAHPDSGYFGVGKLGTDQVEDYAARKGWSVAEAQRWLRPNLAE</sequence>
<feature type="binding site" evidence="22 24">
    <location>
        <position position="325"/>
    </location>
    <ligand>
        <name>Zn(2+)</name>
        <dbReference type="ChEBI" id="CHEBI:29105"/>
    </ligand>
</feature>
<evidence type="ECO:0000256" key="3">
    <source>
        <dbReference type="ARBA" id="ARBA00001956"/>
    </source>
</evidence>
<dbReference type="Gene3D" id="3.10.196.10">
    <property type="entry name" value="Vitamin B12-dependent methionine synthase, activation domain"/>
    <property type="match status" value="1"/>
</dbReference>
<evidence type="ECO:0000313" key="31">
    <source>
        <dbReference type="Proteomes" id="UP000007718"/>
    </source>
</evidence>
<comment type="cofactor">
    <cofactor evidence="2 21 24">
        <name>Zn(2+)</name>
        <dbReference type="ChEBI" id="CHEBI:29105"/>
    </cofactor>
</comment>